<dbReference type="Proteomes" id="UP001556367">
    <property type="component" value="Unassembled WGS sequence"/>
</dbReference>
<feature type="compositionally biased region" description="Acidic residues" evidence="2">
    <location>
        <begin position="556"/>
        <end position="565"/>
    </location>
</feature>
<feature type="compositionally biased region" description="Low complexity" evidence="2">
    <location>
        <begin position="10"/>
        <end position="25"/>
    </location>
</feature>
<dbReference type="SUPFAM" id="SSF117281">
    <property type="entry name" value="Kelch motif"/>
    <property type="match status" value="1"/>
</dbReference>
<feature type="region of interest" description="Disordered" evidence="2">
    <location>
        <begin position="1454"/>
        <end position="1484"/>
    </location>
</feature>
<feature type="compositionally biased region" description="Basic and acidic residues" evidence="2">
    <location>
        <begin position="1206"/>
        <end position="1228"/>
    </location>
</feature>
<accession>A0ABR3J728</accession>
<feature type="compositionally biased region" description="Low complexity" evidence="2">
    <location>
        <begin position="71"/>
        <end position="111"/>
    </location>
</feature>
<feature type="region of interest" description="Disordered" evidence="2">
    <location>
        <begin position="635"/>
        <end position="680"/>
    </location>
</feature>
<feature type="region of interest" description="Disordered" evidence="2">
    <location>
        <begin position="1416"/>
        <end position="1437"/>
    </location>
</feature>
<feature type="compositionally biased region" description="Polar residues" evidence="2">
    <location>
        <begin position="599"/>
        <end position="610"/>
    </location>
</feature>
<evidence type="ECO:0000313" key="4">
    <source>
        <dbReference type="Proteomes" id="UP001556367"/>
    </source>
</evidence>
<evidence type="ECO:0000313" key="3">
    <source>
        <dbReference type="EMBL" id="KAL0951449.1"/>
    </source>
</evidence>
<evidence type="ECO:0000256" key="2">
    <source>
        <dbReference type="SAM" id="MobiDB-lite"/>
    </source>
</evidence>
<proteinExistence type="predicted"/>
<feature type="region of interest" description="Disordered" evidence="2">
    <location>
        <begin position="1276"/>
        <end position="1307"/>
    </location>
</feature>
<name>A0ABR3J728_9AGAR</name>
<gene>
    <name evidence="3" type="ORF">HGRIS_008138</name>
</gene>
<feature type="coiled-coil region" evidence="1">
    <location>
        <begin position="1032"/>
        <end position="1087"/>
    </location>
</feature>
<dbReference type="Pfam" id="PF24681">
    <property type="entry name" value="Kelch_KLHDC2_KLHL20_DRC7"/>
    <property type="match status" value="1"/>
</dbReference>
<feature type="coiled-coil region" evidence="1">
    <location>
        <begin position="683"/>
        <end position="710"/>
    </location>
</feature>
<keyword evidence="4" id="KW-1185">Reference proteome</keyword>
<feature type="region of interest" description="Disordered" evidence="2">
    <location>
        <begin position="455"/>
        <end position="618"/>
    </location>
</feature>
<organism evidence="3 4">
    <name type="scientific">Hohenbuehelia grisea</name>
    <dbReference type="NCBI Taxonomy" id="104357"/>
    <lineage>
        <taxon>Eukaryota</taxon>
        <taxon>Fungi</taxon>
        <taxon>Dikarya</taxon>
        <taxon>Basidiomycota</taxon>
        <taxon>Agaricomycotina</taxon>
        <taxon>Agaricomycetes</taxon>
        <taxon>Agaricomycetidae</taxon>
        <taxon>Agaricales</taxon>
        <taxon>Pleurotineae</taxon>
        <taxon>Pleurotaceae</taxon>
        <taxon>Hohenbuehelia</taxon>
    </lineage>
</organism>
<feature type="compositionally biased region" description="Polar residues" evidence="2">
    <location>
        <begin position="653"/>
        <end position="664"/>
    </location>
</feature>
<feature type="coiled-coil region" evidence="1">
    <location>
        <begin position="760"/>
        <end position="890"/>
    </location>
</feature>
<comment type="caution">
    <text evidence="3">The sequence shown here is derived from an EMBL/GenBank/DDBJ whole genome shotgun (WGS) entry which is preliminary data.</text>
</comment>
<protein>
    <submittedName>
        <fullName evidence="3">Uncharacterized protein</fullName>
    </submittedName>
</protein>
<feature type="region of interest" description="Disordered" evidence="2">
    <location>
        <begin position="1177"/>
        <end position="1228"/>
    </location>
</feature>
<dbReference type="Gene3D" id="2.120.10.80">
    <property type="entry name" value="Kelch-type beta propeller"/>
    <property type="match status" value="2"/>
</dbReference>
<keyword evidence="1" id="KW-0175">Coiled coil</keyword>
<dbReference type="InterPro" id="IPR015915">
    <property type="entry name" value="Kelch-typ_b-propeller"/>
</dbReference>
<evidence type="ECO:0000256" key="1">
    <source>
        <dbReference type="SAM" id="Coils"/>
    </source>
</evidence>
<dbReference type="PANTHER" id="PTHR23244:SF456">
    <property type="entry name" value="MULTIPLE EPIDERMAL GROWTH FACTOR-LIKE DOMAINS PROTEIN 8"/>
    <property type="match status" value="1"/>
</dbReference>
<sequence length="1484" mass="162670">MSFFSRKKSQAAPAAAPQVTVAQTPSQALAQLSGGASKDATAGQPGSLRDNPLDGAPGSVSSGSNLGGSGSHPSQQQQRPQNRGNSPNNPTQTQPASSSQQSAPAQSAPSQRPAFPWSARRLILPPPVVLSKPGVVPPTSPSPSPFPRYGHALPSAANTNGDLFLFGGLVHEVARNDLYLFSTRDLSATLMQTAGETPSPRVGHASALVSSVLIVWGGDTKTDPKSRPTDKQDDGLYLLNLMSREWTRVAIHGPTPAGRYGHAVAMSGSKFFVFGGQVDKDFLNDLWAFDLNSLRTTAAWELYEPASSARPAQRTGHACIAYADRIIIFGGTDGQYHYNDTWSFDINTRTWSELQCIGFIPSPREGHAAALVDDVIYIFGGRGVDGKDLSDLAAFKISNQRWYMFQNMGPSPSGRSGHAMAAVGTKVFVLGGESFGPSRPEDTGIIHVLDTKHIKYPETGKPPPNGAIQPGQGGQAMRRPSVAPPPGQQQQHPGPVINGMRSPSPHGQSIDQEEPRRGMSPANARPIKPINGTAQSPFPTVNGKGKGPVRPRRDDEDPSGTDDGMDTSTVESHSRERAVSPDQPQQAGSASGHPRAKSPAQSVASRTVSPNGIDINAGSHIPNLTGISMGIAARSASPQTVDRSKPPADAFYQQHSSTNNSPTANGFHRPGSRTGNGSVGNVSADLLRDLKAKEAELEATKKQMVWMKNALGKASQAGFIPPATDELHNIGPDSRGDNAELILKFKQFKSHMQSIMVEHAKHASERIAEAERMKTSASQEAAFYRTKLAAYESSNESEVLQVERERHANLERRLTSVMQERFSQGRKLTELSDSLALQTSLCDQAEARAVEATRRAQQMEESHTRLVEENASLQERYDKLDVQLRDHTEKLVSHTALLDSKKAEEYALRSRIEELSQLHDQHVRGLEQARSAVQAAVSRADDTSTQHQLDREKIIALEADLGELRGELEVRSSECDSLRAQLTAVENSWAKSREEADAFRALTTGSLGEILDSHRELKSDEDRLTRAHAEKVQSMEAETESLRQMCKDASARIEEVTAQLAEERRRLRDAESEKLLLRSQIVGLRAQMSNAVSESGNLGKDLAEKENELLEKSKEATDAVLRLNMLRSYLSENGIVLDDDMRPQAGSSAPETIAELENKLAERTRLHEDAERELAQAVRRKRDVETQLSQVSAELGQLRTTSRSSARSDEAEARAADAERKLEETERGYKARMQQMEEDYQLAVHYVKGTEKMMRKMREEHAKQKKVNTELQAEVEAARSGVKTPEPLSRIRGVNGRSTPSSGDDDARAQLLDSQRQVQRLQTENKDLRSRLDSLEKDLETLRENLIASQRESDDRLSQIEELQHEVERLQASLVVTRGGHDETVLEKLSGENTTLRRENEQLSHKIGLLLEVDQPSFGQGRPLSGRRASTSSSENALAFEHLSSELDDWQRQLASSMSNRRPMSDFNDSEPISGYERTRSPRS</sequence>
<reference evidence="4" key="1">
    <citation type="submission" date="2024-06" db="EMBL/GenBank/DDBJ databases">
        <title>Multi-omics analyses provide insights into the biosynthesis of the anticancer antibiotic pleurotin in Hohenbuehelia grisea.</title>
        <authorList>
            <person name="Weaver J.A."/>
            <person name="Alberti F."/>
        </authorList>
    </citation>
    <scope>NUCLEOTIDE SEQUENCE [LARGE SCALE GENOMIC DNA]</scope>
    <source>
        <strain evidence="4">T-177</strain>
    </source>
</reference>
<dbReference type="Gene3D" id="1.10.287.1490">
    <property type="match status" value="1"/>
</dbReference>
<feature type="region of interest" description="Disordered" evidence="2">
    <location>
        <begin position="1"/>
        <end position="114"/>
    </location>
</feature>
<dbReference type="PANTHER" id="PTHR23244">
    <property type="entry name" value="KELCH REPEAT DOMAIN"/>
    <property type="match status" value="1"/>
</dbReference>
<dbReference type="EMBL" id="JASNQZ010000011">
    <property type="protein sequence ID" value="KAL0951449.1"/>
    <property type="molecule type" value="Genomic_DNA"/>
</dbReference>